<keyword evidence="5" id="KW-0067">ATP-binding</keyword>
<evidence type="ECO:0000256" key="1">
    <source>
        <dbReference type="ARBA" id="ARBA00004141"/>
    </source>
</evidence>
<evidence type="ECO:0000313" key="12">
    <source>
        <dbReference type="EMBL" id="OGK53680.1"/>
    </source>
</evidence>
<dbReference type="PANTHER" id="PTHR24093">
    <property type="entry name" value="CATION TRANSPORTING ATPASE"/>
    <property type="match status" value="1"/>
</dbReference>
<dbReference type="Pfam" id="PF00690">
    <property type="entry name" value="Cation_ATPase_N"/>
    <property type="match status" value="1"/>
</dbReference>
<dbReference type="PRINTS" id="PR00119">
    <property type="entry name" value="CATATPASE"/>
</dbReference>
<dbReference type="InterPro" id="IPR006068">
    <property type="entry name" value="ATPase_P-typ_cation-transptr_C"/>
</dbReference>
<evidence type="ECO:0000256" key="6">
    <source>
        <dbReference type="ARBA" id="ARBA00022842"/>
    </source>
</evidence>
<keyword evidence="7" id="KW-1278">Translocase</keyword>
<feature type="transmembrane region" description="Helical" evidence="10">
    <location>
        <begin position="221"/>
        <end position="240"/>
    </location>
</feature>
<dbReference type="InterPro" id="IPR023298">
    <property type="entry name" value="ATPase_P-typ_TM_dom_sf"/>
</dbReference>
<dbReference type="Pfam" id="PF13246">
    <property type="entry name" value="Cation_ATPase"/>
    <property type="match status" value="1"/>
</dbReference>
<dbReference type="InterPro" id="IPR023299">
    <property type="entry name" value="ATPase_P-typ_cyto_dom_N"/>
</dbReference>
<feature type="transmembrane region" description="Helical" evidence="10">
    <location>
        <begin position="732"/>
        <end position="755"/>
    </location>
</feature>
<gene>
    <name evidence="12" type="ORF">A3B56_03395</name>
</gene>
<evidence type="ECO:0000256" key="10">
    <source>
        <dbReference type="SAM" id="Phobius"/>
    </source>
</evidence>
<evidence type="ECO:0000256" key="5">
    <source>
        <dbReference type="ARBA" id="ARBA00022840"/>
    </source>
</evidence>
<evidence type="ECO:0000256" key="2">
    <source>
        <dbReference type="ARBA" id="ARBA00022692"/>
    </source>
</evidence>
<feature type="transmembrane region" description="Helical" evidence="10">
    <location>
        <begin position="654"/>
        <end position="678"/>
    </location>
</feature>
<feature type="transmembrane region" description="Helical" evidence="10">
    <location>
        <begin position="761"/>
        <end position="782"/>
    </location>
</feature>
<dbReference type="SUPFAM" id="SSF81653">
    <property type="entry name" value="Calcium ATPase, transduction domain A"/>
    <property type="match status" value="1"/>
</dbReference>
<dbReference type="AlphaFoldDB" id="A0A1F7JDI9"/>
<dbReference type="InterPro" id="IPR044492">
    <property type="entry name" value="P_typ_ATPase_HD_dom"/>
</dbReference>
<dbReference type="PRINTS" id="PR00120">
    <property type="entry name" value="HATPASE"/>
</dbReference>
<proteinExistence type="predicted"/>
<dbReference type="Proteomes" id="UP000178486">
    <property type="component" value="Unassembled WGS sequence"/>
</dbReference>
<keyword evidence="2 10" id="KW-0812">Transmembrane</keyword>
<dbReference type="EMBL" id="MGAU01000052">
    <property type="protein sequence ID" value="OGK53680.1"/>
    <property type="molecule type" value="Genomic_DNA"/>
</dbReference>
<reference evidence="12 13" key="1">
    <citation type="journal article" date="2016" name="Nat. Commun.">
        <title>Thousands of microbial genomes shed light on interconnected biogeochemical processes in an aquifer system.</title>
        <authorList>
            <person name="Anantharaman K."/>
            <person name="Brown C.T."/>
            <person name="Hug L.A."/>
            <person name="Sharon I."/>
            <person name="Castelle C.J."/>
            <person name="Probst A.J."/>
            <person name="Thomas B.C."/>
            <person name="Singh A."/>
            <person name="Wilkins M.J."/>
            <person name="Karaoz U."/>
            <person name="Brodie E.L."/>
            <person name="Williams K.H."/>
            <person name="Hubbard S.S."/>
            <person name="Banfield J.F."/>
        </authorList>
    </citation>
    <scope>NUCLEOTIDE SEQUENCE [LARGE SCALE GENOMIC DNA]</scope>
</reference>
<protein>
    <recommendedName>
        <fullName evidence="11">Cation-transporting P-type ATPase N-terminal domain-containing protein</fullName>
    </recommendedName>
</protein>
<comment type="subcellular location">
    <subcellularLocation>
        <location evidence="1">Membrane</location>
        <topology evidence="1">Multi-pass membrane protein</topology>
    </subcellularLocation>
</comment>
<dbReference type="NCBIfam" id="TIGR01494">
    <property type="entry name" value="ATPase_P-type"/>
    <property type="match status" value="2"/>
</dbReference>
<dbReference type="Pfam" id="PF08282">
    <property type="entry name" value="Hydrolase_3"/>
    <property type="match status" value="1"/>
</dbReference>
<evidence type="ECO:0000313" key="13">
    <source>
        <dbReference type="Proteomes" id="UP000178486"/>
    </source>
</evidence>
<feature type="transmembrane region" description="Helical" evidence="10">
    <location>
        <begin position="65"/>
        <end position="84"/>
    </location>
</feature>
<dbReference type="InterPro" id="IPR008250">
    <property type="entry name" value="ATPase_P-typ_transduc_dom_A_sf"/>
</dbReference>
<dbReference type="GO" id="GO:0046872">
    <property type="term" value="F:metal ion binding"/>
    <property type="evidence" value="ECO:0007669"/>
    <property type="project" value="UniProtKB-KW"/>
</dbReference>
<accession>A0A1F7JDI9</accession>
<evidence type="ECO:0000256" key="7">
    <source>
        <dbReference type="ARBA" id="ARBA00022967"/>
    </source>
</evidence>
<dbReference type="InterPro" id="IPR001757">
    <property type="entry name" value="P_typ_ATPase"/>
</dbReference>
<dbReference type="InterPro" id="IPR004014">
    <property type="entry name" value="ATPase_P-typ_cation-transptr_N"/>
</dbReference>
<dbReference type="Pfam" id="PF00689">
    <property type="entry name" value="Cation_ATPase_C"/>
    <property type="match status" value="1"/>
</dbReference>
<dbReference type="SFLD" id="SFLDF00027">
    <property type="entry name" value="p-type_atpase"/>
    <property type="match status" value="1"/>
</dbReference>
<dbReference type="GO" id="GO:0005388">
    <property type="term" value="F:P-type calcium transporter activity"/>
    <property type="evidence" value="ECO:0007669"/>
    <property type="project" value="TreeGrafter"/>
</dbReference>
<dbReference type="Gene3D" id="1.20.1110.10">
    <property type="entry name" value="Calcium-transporting ATPase, transmembrane domain"/>
    <property type="match status" value="1"/>
</dbReference>
<dbReference type="SUPFAM" id="SSF56784">
    <property type="entry name" value="HAD-like"/>
    <property type="match status" value="1"/>
</dbReference>
<dbReference type="InterPro" id="IPR023214">
    <property type="entry name" value="HAD_sf"/>
</dbReference>
<keyword evidence="4" id="KW-0547">Nucleotide-binding</keyword>
<dbReference type="PANTHER" id="PTHR24093:SF506">
    <property type="entry name" value="CATION-TRANSPORTING ATPASE PMA1"/>
    <property type="match status" value="1"/>
</dbReference>
<dbReference type="Pfam" id="PF00122">
    <property type="entry name" value="E1-E2_ATPase"/>
    <property type="match status" value="1"/>
</dbReference>
<sequence>MHQSYAGLTSREAEALQKQFGRNELAESDTSTVLHMFFRQWKNILVVLLAVAGIISLTVGETLDAIFIGIIIVLNTTLGFIQEYKAENAVRSLKKMTVAHVRVLRDGTEKLIQSTDLVPGDIIRLEEGDKIPADGHLLESRHFEVNEASLTGESLPLAKDSRHPETAGVYRGTIVTSGSAVVKITRTGMTTKFGAMAVSLSSIKTDRTPLMKKINRLGMQLSLMAIIVTTAVFLLGIAQHRNIIDMLLVSISLAVAAVPEGLPAVITITLAIGLQRMARKNAIMRKLGSIEGLGSTTIIATDKTGTLTQNKMNVIKVWVNNKVFHAEEVRSERTNPTVDLLVTTGILCNNASIIPESKNSTASVIGEHTEGSLLLFAHDIGVSIDDIKKSYELIDEFSFDGQKKRMTMVWKRNGTSHAYVKGAPEQLLAVCTSIMTGKATQKLTASKRAQLLTEFDDFARQGLRILALAYRPLTGKLPSRESVEKNLTFLGFVGIADPARPGLNHILDLTRQAGIRTIMITGDNPLTATSVARHIGLLEPGDRTITGEELSRMTDEQLLPQLGSIRIYARTAPEDKLRIVKLLQQSGEVVSVTGDGVNDALALKQAETGVAMGITGTDVAKEVADMIITDDQYASIVHAIREGRIIFDNIVKSVTYLISCNFGEVLTIFGAFLISAFVSRDIPSPLLPIHILWINLVTDGLPALSLAFDPGSETIMNGRRPNHTNQIITRSTIAFIIPVSIAMACITLSAFFVSLVLFTPAIARAVAFTSLVALQLGIVFFVRDGQRIFSNRILLISVIISFLLQVLIVSAPPLAAIFVR</sequence>
<feature type="transmembrane region" description="Helical" evidence="10">
    <location>
        <begin position="690"/>
        <end position="711"/>
    </location>
</feature>
<dbReference type="SMART" id="SM00831">
    <property type="entry name" value="Cation_ATPase_N"/>
    <property type="match status" value="1"/>
</dbReference>
<comment type="caution">
    <text evidence="12">The sequence shown here is derived from an EMBL/GenBank/DDBJ whole genome shotgun (WGS) entry which is preliminary data.</text>
</comment>
<feature type="transmembrane region" description="Helical" evidence="10">
    <location>
        <begin position="41"/>
        <end position="59"/>
    </location>
</feature>
<dbReference type="SUPFAM" id="SSF81665">
    <property type="entry name" value="Calcium ATPase, transmembrane domain M"/>
    <property type="match status" value="1"/>
</dbReference>
<dbReference type="InterPro" id="IPR018303">
    <property type="entry name" value="ATPase_P-typ_P_site"/>
</dbReference>
<keyword evidence="8 10" id="KW-1133">Transmembrane helix</keyword>
<dbReference type="Gene3D" id="3.40.50.1000">
    <property type="entry name" value="HAD superfamily/HAD-like"/>
    <property type="match status" value="1"/>
</dbReference>
<dbReference type="PROSITE" id="PS00154">
    <property type="entry name" value="ATPASE_E1_E2"/>
    <property type="match status" value="1"/>
</dbReference>
<dbReference type="SUPFAM" id="SSF81660">
    <property type="entry name" value="Metal cation-transporting ATPase, ATP-binding domain N"/>
    <property type="match status" value="1"/>
</dbReference>
<dbReference type="Gene3D" id="3.40.1110.10">
    <property type="entry name" value="Calcium-transporting ATPase, cytoplasmic domain N"/>
    <property type="match status" value="1"/>
</dbReference>
<dbReference type="GO" id="GO:0005524">
    <property type="term" value="F:ATP binding"/>
    <property type="evidence" value="ECO:0007669"/>
    <property type="project" value="UniProtKB-KW"/>
</dbReference>
<evidence type="ECO:0000256" key="4">
    <source>
        <dbReference type="ARBA" id="ARBA00022741"/>
    </source>
</evidence>
<evidence type="ECO:0000256" key="8">
    <source>
        <dbReference type="ARBA" id="ARBA00022989"/>
    </source>
</evidence>
<dbReference type="InterPro" id="IPR036412">
    <property type="entry name" value="HAD-like_sf"/>
</dbReference>
<keyword evidence="3" id="KW-0479">Metal-binding</keyword>
<dbReference type="SFLD" id="SFLDS00003">
    <property type="entry name" value="Haloacid_Dehalogenase"/>
    <property type="match status" value="1"/>
</dbReference>
<organism evidence="12 13">
    <name type="scientific">Candidatus Roizmanbacteria bacterium RIFCSPLOWO2_01_FULL_45_11</name>
    <dbReference type="NCBI Taxonomy" id="1802070"/>
    <lineage>
        <taxon>Bacteria</taxon>
        <taxon>Candidatus Roizmaniibacteriota</taxon>
    </lineage>
</organism>
<dbReference type="GO" id="GO:0016887">
    <property type="term" value="F:ATP hydrolysis activity"/>
    <property type="evidence" value="ECO:0007669"/>
    <property type="project" value="InterPro"/>
</dbReference>
<dbReference type="SFLD" id="SFLDG00002">
    <property type="entry name" value="C1.7:_P-type_atpase_like"/>
    <property type="match status" value="1"/>
</dbReference>
<evidence type="ECO:0000259" key="11">
    <source>
        <dbReference type="SMART" id="SM00831"/>
    </source>
</evidence>
<keyword evidence="9 10" id="KW-0472">Membrane</keyword>
<evidence type="ECO:0000256" key="9">
    <source>
        <dbReference type="ARBA" id="ARBA00023136"/>
    </source>
</evidence>
<feature type="transmembrane region" description="Helical" evidence="10">
    <location>
        <begin position="794"/>
        <end position="819"/>
    </location>
</feature>
<dbReference type="GO" id="GO:0005886">
    <property type="term" value="C:plasma membrane"/>
    <property type="evidence" value="ECO:0007669"/>
    <property type="project" value="TreeGrafter"/>
</dbReference>
<dbReference type="Gene3D" id="2.70.150.10">
    <property type="entry name" value="Calcium-transporting ATPase, cytoplasmic transduction domain A"/>
    <property type="match status" value="1"/>
</dbReference>
<evidence type="ECO:0000256" key="3">
    <source>
        <dbReference type="ARBA" id="ARBA00022723"/>
    </source>
</evidence>
<keyword evidence="6" id="KW-0460">Magnesium</keyword>
<feature type="domain" description="Cation-transporting P-type ATPase N-terminal" evidence="11">
    <location>
        <begin position="2"/>
        <end position="61"/>
    </location>
</feature>
<name>A0A1F7JDI9_9BACT</name>
<feature type="transmembrane region" description="Helical" evidence="10">
    <location>
        <begin position="246"/>
        <end position="274"/>
    </location>
</feature>
<dbReference type="InterPro" id="IPR059000">
    <property type="entry name" value="ATPase_P-type_domA"/>
</dbReference>